<sequence length="44" mass="5087">MDSLTKITEADNYSRYHISFSHAIIFVFSIQGISALKNRKINQK</sequence>
<accession>A0A242KYT5</accession>
<keyword evidence="1" id="KW-0472">Membrane</keyword>
<comment type="caution">
    <text evidence="2">The sequence shown here is derived from an EMBL/GenBank/DDBJ whole genome shotgun (WGS) entry which is preliminary data.</text>
</comment>
<keyword evidence="1" id="KW-1133">Transmembrane helix</keyword>
<protein>
    <submittedName>
        <fullName evidence="2">Uncharacterized protein</fullName>
    </submittedName>
</protein>
<dbReference type="Proteomes" id="UP000195024">
    <property type="component" value="Unassembled WGS sequence"/>
</dbReference>
<reference evidence="2 3" key="1">
    <citation type="submission" date="2017-05" db="EMBL/GenBank/DDBJ databases">
        <title>The Genome Sequence of Enterococcus mundtii 6B1_DIV0119.</title>
        <authorList>
            <consortium name="The Broad Institute Genomics Platform"/>
            <consortium name="The Broad Institute Genomic Center for Infectious Diseases"/>
            <person name="Earl A."/>
            <person name="Manson A."/>
            <person name="Schwartman J."/>
            <person name="Gilmore M."/>
            <person name="Abouelleil A."/>
            <person name="Cao P."/>
            <person name="Chapman S."/>
            <person name="Cusick C."/>
            <person name="Shea T."/>
            <person name="Young S."/>
            <person name="Neafsey D."/>
            <person name="Nusbaum C."/>
            <person name="Birren B."/>
        </authorList>
    </citation>
    <scope>NUCLEOTIDE SEQUENCE [LARGE SCALE GENOMIC DNA]</scope>
    <source>
        <strain evidence="2 3">6B1_DIV0119</strain>
    </source>
</reference>
<name>A0A242KYT5_ENTMU</name>
<dbReference type="EMBL" id="NGMS01000001">
    <property type="protein sequence ID" value="OTP27105.1"/>
    <property type="molecule type" value="Genomic_DNA"/>
</dbReference>
<keyword evidence="1" id="KW-0812">Transmembrane</keyword>
<evidence type="ECO:0000313" key="3">
    <source>
        <dbReference type="Proteomes" id="UP000195024"/>
    </source>
</evidence>
<dbReference type="RefSeq" id="WP_254905408.1">
    <property type="nucleotide sequence ID" value="NZ_CABHEA010000013.1"/>
</dbReference>
<feature type="transmembrane region" description="Helical" evidence="1">
    <location>
        <begin position="16"/>
        <end position="36"/>
    </location>
</feature>
<organism evidence="2 3">
    <name type="scientific">Enterococcus mundtii</name>
    <dbReference type="NCBI Taxonomy" id="53346"/>
    <lineage>
        <taxon>Bacteria</taxon>
        <taxon>Bacillati</taxon>
        <taxon>Bacillota</taxon>
        <taxon>Bacilli</taxon>
        <taxon>Lactobacillales</taxon>
        <taxon>Enterococcaceae</taxon>
        <taxon>Enterococcus</taxon>
    </lineage>
</organism>
<gene>
    <name evidence="2" type="ORF">A5802_000840</name>
</gene>
<evidence type="ECO:0000256" key="1">
    <source>
        <dbReference type="SAM" id="Phobius"/>
    </source>
</evidence>
<evidence type="ECO:0000313" key="2">
    <source>
        <dbReference type="EMBL" id="OTP27105.1"/>
    </source>
</evidence>
<proteinExistence type="predicted"/>
<dbReference type="AlphaFoldDB" id="A0A242KYT5"/>